<sequence>METQNLQSVKNFDFLARCLAQMYAQGRPVNVQAVIGNMNEEQKAWFQKRYNSYLKQAERARVTGMDS</sequence>
<dbReference type="Proteomes" id="UP001058124">
    <property type="component" value="Unassembled WGS sequence"/>
</dbReference>
<gene>
    <name evidence="1" type="primary">glgS</name>
    <name evidence="1" type="ORF">SOASR030_18160</name>
</gene>
<evidence type="ECO:0000313" key="1">
    <source>
        <dbReference type="EMBL" id="GKX55704.1"/>
    </source>
</evidence>
<name>A0AAV5N1X1_9GAMM</name>
<organism evidence="1 2">
    <name type="scientific">Leminorella grimontii</name>
    <dbReference type="NCBI Taxonomy" id="82981"/>
    <lineage>
        <taxon>Bacteria</taxon>
        <taxon>Pseudomonadati</taxon>
        <taxon>Pseudomonadota</taxon>
        <taxon>Gammaproteobacteria</taxon>
        <taxon>Enterobacterales</taxon>
        <taxon>Budviciaceae</taxon>
        <taxon>Leminorella</taxon>
    </lineage>
</organism>
<dbReference type="Gene3D" id="1.20.970.20">
    <property type="entry name" value="Glycogen synthesis protein GlgS"/>
    <property type="match status" value="1"/>
</dbReference>
<dbReference type="RefSeq" id="WP_027273665.1">
    <property type="nucleotide sequence ID" value="NZ_BRLH01000003.1"/>
</dbReference>
<dbReference type="InterPro" id="IPR036295">
    <property type="entry name" value="GlgS_sf"/>
</dbReference>
<keyword evidence="2" id="KW-1185">Reference proteome</keyword>
<accession>A0AAV5N1X1</accession>
<dbReference type="EMBL" id="BRLH01000003">
    <property type="protein sequence ID" value="GKX55704.1"/>
    <property type="molecule type" value="Genomic_DNA"/>
</dbReference>
<reference evidence="1" key="1">
    <citation type="submission" date="2022-06" db="EMBL/GenBank/DDBJ databases">
        <title>Draft genome sequences of Leminorella grimontii str. JCM5902.</title>
        <authorList>
            <person name="Wakabayashi Y."/>
            <person name="Kojima K."/>
        </authorList>
    </citation>
    <scope>NUCLEOTIDE SEQUENCE</scope>
    <source>
        <strain evidence="1">JCM 5902</strain>
    </source>
</reference>
<proteinExistence type="predicted"/>
<dbReference type="Pfam" id="PF08971">
    <property type="entry name" value="GlgS"/>
    <property type="match status" value="1"/>
</dbReference>
<dbReference type="SUPFAM" id="SSF109747">
    <property type="entry name" value="Glycogen synthesis protein GlgS"/>
    <property type="match status" value="1"/>
</dbReference>
<protein>
    <submittedName>
        <fullName evidence="1">Surface composition regulator</fullName>
    </submittedName>
</protein>
<comment type="caution">
    <text evidence="1">The sequence shown here is derived from an EMBL/GenBank/DDBJ whole genome shotgun (WGS) entry which is preliminary data.</text>
</comment>
<dbReference type="InterPro" id="IPR015065">
    <property type="entry name" value="GlgS"/>
</dbReference>
<dbReference type="AlphaFoldDB" id="A0AAV5N1X1"/>
<evidence type="ECO:0000313" key="2">
    <source>
        <dbReference type="Proteomes" id="UP001058124"/>
    </source>
</evidence>